<dbReference type="Pfam" id="PF01047">
    <property type="entry name" value="MarR"/>
    <property type="match status" value="1"/>
</dbReference>
<keyword evidence="1" id="KW-0805">Transcription regulation</keyword>
<dbReference type="PROSITE" id="PS50995">
    <property type="entry name" value="HTH_MARR_2"/>
    <property type="match status" value="1"/>
</dbReference>
<proteinExistence type="predicted"/>
<keyword evidence="6" id="KW-1185">Reference proteome</keyword>
<dbReference type="GO" id="GO:0003677">
    <property type="term" value="F:DNA binding"/>
    <property type="evidence" value="ECO:0007669"/>
    <property type="project" value="UniProtKB-KW"/>
</dbReference>
<dbReference type="InterPro" id="IPR036390">
    <property type="entry name" value="WH_DNA-bd_sf"/>
</dbReference>
<dbReference type="PRINTS" id="PR00598">
    <property type="entry name" value="HTHMARR"/>
</dbReference>
<dbReference type="RefSeq" id="WP_190931769.1">
    <property type="nucleotide sequence ID" value="NZ_JACXJA010000053.1"/>
</dbReference>
<protein>
    <submittedName>
        <fullName evidence="5">MarR family transcriptional regulator</fullName>
    </submittedName>
</protein>
<dbReference type="SMART" id="SM00347">
    <property type="entry name" value="HTH_MARR"/>
    <property type="match status" value="1"/>
</dbReference>
<gene>
    <name evidence="5" type="ORF">IDH45_29675</name>
</gene>
<dbReference type="InterPro" id="IPR000835">
    <property type="entry name" value="HTH_MarR-typ"/>
</dbReference>
<dbReference type="GO" id="GO:0003700">
    <property type="term" value="F:DNA-binding transcription factor activity"/>
    <property type="evidence" value="ECO:0007669"/>
    <property type="project" value="InterPro"/>
</dbReference>
<dbReference type="Gene3D" id="1.10.10.10">
    <property type="entry name" value="Winged helix-like DNA-binding domain superfamily/Winged helix DNA-binding domain"/>
    <property type="match status" value="1"/>
</dbReference>
<dbReference type="PANTHER" id="PTHR42756">
    <property type="entry name" value="TRANSCRIPTIONAL REGULATOR, MARR"/>
    <property type="match status" value="1"/>
</dbReference>
<dbReference type="CDD" id="cd00090">
    <property type="entry name" value="HTH_ARSR"/>
    <property type="match status" value="1"/>
</dbReference>
<comment type="caution">
    <text evidence="5">The sequence shown here is derived from an EMBL/GenBank/DDBJ whole genome shotgun (WGS) entry which is preliminary data.</text>
</comment>
<dbReference type="InterPro" id="IPR036388">
    <property type="entry name" value="WH-like_DNA-bd_sf"/>
</dbReference>
<evidence type="ECO:0000256" key="3">
    <source>
        <dbReference type="ARBA" id="ARBA00023163"/>
    </source>
</evidence>
<accession>A0A927CH75</accession>
<dbReference type="EMBL" id="JACXJA010000053">
    <property type="protein sequence ID" value="MBD2866151.1"/>
    <property type="molecule type" value="Genomic_DNA"/>
</dbReference>
<keyword evidence="3" id="KW-0804">Transcription</keyword>
<evidence type="ECO:0000256" key="1">
    <source>
        <dbReference type="ARBA" id="ARBA00023015"/>
    </source>
</evidence>
<organism evidence="5 6">
    <name type="scientific">Paenibacillus oceani</name>
    <dbReference type="NCBI Taxonomy" id="2772510"/>
    <lineage>
        <taxon>Bacteria</taxon>
        <taxon>Bacillati</taxon>
        <taxon>Bacillota</taxon>
        <taxon>Bacilli</taxon>
        <taxon>Bacillales</taxon>
        <taxon>Paenibacillaceae</taxon>
        <taxon>Paenibacillus</taxon>
    </lineage>
</organism>
<dbReference type="Proteomes" id="UP000639396">
    <property type="component" value="Unassembled WGS sequence"/>
</dbReference>
<name>A0A927CH75_9BACL</name>
<dbReference type="SUPFAM" id="SSF46785">
    <property type="entry name" value="Winged helix' DNA-binding domain"/>
    <property type="match status" value="1"/>
</dbReference>
<reference evidence="5" key="1">
    <citation type="submission" date="2020-09" db="EMBL/GenBank/DDBJ databases">
        <title>A novel bacterium of genus Paenibacillus, isolated from South China Sea.</title>
        <authorList>
            <person name="Huang H."/>
            <person name="Mo K."/>
            <person name="Hu Y."/>
        </authorList>
    </citation>
    <scope>NUCLEOTIDE SEQUENCE</scope>
    <source>
        <strain evidence="5">IB182363</strain>
    </source>
</reference>
<dbReference type="AlphaFoldDB" id="A0A927CH75"/>
<feature type="domain" description="HTH marR-type" evidence="4">
    <location>
        <begin position="1"/>
        <end position="145"/>
    </location>
</feature>
<evidence type="ECO:0000259" key="4">
    <source>
        <dbReference type="PROSITE" id="PS50995"/>
    </source>
</evidence>
<evidence type="ECO:0000313" key="5">
    <source>
        <dbReference type="EMBL" id="MBD2866151.1"/>
    </source>
</evidence>
<evidence type="ECO:0000256" key="2">
    <source>
        <dbReference type="ARBA" id="ARBA00023125"/>
    </source>
</evidence>
<dbReference type="PANTHER" id="PTHR42756:SF1">
    <property type="entry name" value="TRANSCRIPTIONAL REPRESSOR OF EMRAB OPERON"/>
    <property type="match status" value="1"/>
</dbReference>
<evidence type="ECO:0000313" key="6">
    <source>
        <dbReference type="Proteomes" id="UP000639396"/>
    </source>
</evidence>
<dbReference type="InterPro" id="IPR011991">
    <property type="entry name" value="ArsR-like_HTH"/>
</dbReference>
<keyword evidence="2" id="KW-0238">DNA-binding</keyword>
<sequence length="156" mass="18183">MRERELLLEHFVENFMLLMPLLKRKIFDPLPKCDMPQIQLSGSSIHIIVLLREVRRSIVSELSEKLNISRPNMTPLLDRLEKQGLITRLPCLNDRRSVYVEITEAGDQVCAEYHRIISDRIKSMLNLLDENELMELNEHMSRMKSILIQAGDRTGS</sequence>